<dbReference type="SUPFAM" id="SSF53756">
    <property type="entry name" value="UDP-Glycosyltransferase/glycogen phosphorylase"/>
    <property type="match status" value="1"/>
</dbReference>
<dbReference type="InterPro" id="IPR001296">
    <property type="entry name" value="Glyco_trans_1"/>
</dbReference>
<protein>
    <submittedName>
        <fullName evidence="3">Glycosyltransferase family 4 protein</fullName>
        <ecNumber evidence="3">2.4.-.-</ecNumber>
    </submittedName>
</protein>
<name>A0ABV2SV29_9FLAO</name>
<dbReference type="PANTHER" id="PTHR12526">
    <property type="entry name" value="GLYCOSYLTRANSFERASE"/>
    <property type="match status" value="1"/>
</dbReference>
<dbReference type="GO" id="GO:0016757">
    <property type="term" value="F:glycosyltransferase activity"/>
    <property type="evidence" value="ECO:0007669"/>
    <property type="project" value="UniProtKB-KW"/>
</dbReference>
<sequence>MKIDFISNSIAGGGAERVMVLLANEFINRNYDISIITLNTGQSYDVSSQINRVKLHGGNIKNHTIRRLLQLNKYYNKKENRPDIIISFLPPISLVAIPVAKLYKIKIICSEHTNHLNFGNYVTKFTRNYLYQFSDYVTILTSFDKLFYEKKGAKVQILPNPCTFSPLQKSKSDSEKIILAIGDLNRYHIKGFDNLINLISPILKEHSDWQLKIIGSGNEGLKFLNTMVIKNKMSHQIQFAGFRSDIDLIMQESEIFVLSSRVEGLPMVLLEAMSQGMACIAYDCKTGPSDIITNNQNGLLIKDQDMVAMQNGLETLINDQTLRRKLASNGIKSLENYSMDSIMLKWEQLFAKVLNS</sequence>
<dbReference type="PANTHER" id="PTHR12526:SF630">
    <property type="entry name" value="GLYCOSYLTRANSFERASE"/>
    <property type="match status" value="1"/>
</dbReference>
<feature type="domain" description="Glycosyltransferase subfamily 4-like N-terminal" evidence="2">
    <location>
        <begin position="13"/>
        <end position="161"/>
    </location>
</feature>
<dbReference type="EMBL" id="JBEXAE010000004">
    <property type="protein sequence ID" value="MET6991006.1"/>
    <property type="molecule type" value="Genomic_DNA"/>
</dbReference>
<comment type="caution">
    <text evidence="3">The sequence shown here is derived from an EMBL/GenBank/DDBJ whole genome shotgun (WGS) entry which is preliminary data.</text>
</comment>
<feature type="domain" description="Glycosyl transferase family 1" evidence="1">
    <location>
        <begin position="170"/>
        <end position="332"/>
    </location>
</feature>
<dbReference type="Proteomes" id="UP001549799">
    <property type="component" value="Unassembled WGS sequence"/>
</dbReference>
<keyword evidence="3" id="KW-0808">Transferase</keyword>
<organism evidence="3 4">
    <name type="scientific">Sediminicola arcticus</name>
    <dbReference type="NCBI Taxonomy" id="1574308"/>
    <lineage>
        <taxon>Bacteria</taxon>
        <taxon>Pseudomonadati</taxon>
        <taxon>Bacteroidota</taxon>
        <taxon>Flavobacteriia</taxon>
        <taxon>Flavobacteriales</taxon>
        <taxon>Flavobacteriaceae</taxon>
        <taxon>Sediminicola</taxon>
    </lineage>
</organism>
<evidence type="ECO:0000259" key="2">
    <source>
        <dbReference type="Pfam" id="PF13439"/>
    </source>
</evidence>
<dbReference type="EC" id="2.4.-.-" evidence="3"/>
<dbReference type="Pfam" id="PF00534">
    <property type="entry name" value="Glycos_transf_1"/>
    <property type="match status" value="1"/>
</dbReference>
<evidence type="ECO:0000259" key="1">
    <source>
        <dbReference type="Pfam" id="PF00534"/>
    </source>
</evidence>
<dbReference type="Pfam" id="PF13439">
    <property type="entry name" value="Glyco_transf_4"/>
    <property type="match status" value="1"/>
</dbReference>
<reference evidence="3 4" key="1">
    <citation type="submission" date="2024-07" db="EMBL/GenBank/DDBJ databases">
        <title>The genome sequence of type strain Sediminicola arcticus GDMCC 1.2805.</title>
        <authorList>
            <person name="Liu Y."/>
        </authorList>
    </citation>
    <scope>NUCLEOTIDE SEQUENCE [LARGE SCALE GENOMIC DNA]</scope>
    <source>
        <strain evidence="3 4">GDMCC 1.2805</strain>
    </source>
</reference>
<accession>A0ABV2SV29</accession>
<keyword evidence="4" id="KW-1185">Reference proteome</keyword>
<proteinExistence type="predicted"/>
<dbReference type="InterPro" id="IPR028098">
    <property type="entry name" value="Glyco_trans_4-like_N"/>
</dbReference>
<dbReference type="CDD" id="cd03820">
    <property type="entry name" value="GT4_AmsD-like"/>
    <property type="match status" value="1"/>
</dbReference>
<dbReference type="RefSeq" id="WP_354615404.1">
    <property type="nucleotide sequence ID" value="NZ_JBEXAE010000004.1"/>
</dbReference>
<evidence type="ECO:0000313" key="4">
    <source>
        <dbReference type="Proteomes" id="UP001549799"/>
    </source>
</evidence>
<gene>
    <name evidence="3" type="ORF">ABXZ36_10140</name>
</gene>
<keyword evidence="3" id="KW-0328">Glycosyltransferase</keyword>
<dbReference type="Gene3D" id="3.40.50.2000">
    <property type="entry name" value="Glycogen Phosphorylase B"/>
    <property type="match status" value="2"/>
</dbReference>
<evidence type="ECO:0000313" key="3">
    <source>
        <dbReference type="EMBL" id="MET6991006.1"/>
    </source>
</evidence>